<proteinExistence type="predicted"/>
<name>A0A9N9BAT7_9GLOM</name>
<dbReference type="EMBL" id="CAJVPS010002066">
    <property type="protein sequence ID" value="CAG8559271.1"/>
    <property type="molecule type" value="Genomic_DNA"/>
</dbReference>
<comment type="caution">
    <text evidence="1">The sequence shown here is derived from an EMBL/GenBank/DDBJ whole genome shotgun (WGS) entry which is preliminary data.</text>
</comment>
<dbReference type="OrthoDB" id="2409494at2759"/>
<dbReference type="AlphaFoldDB" id="A0A9N9BAT7"/>
<dbReference type="Proteomes" id="UP000789508">
    <property type="component" value="Unassembled WGS sequence"/>
</dbReference>
<sequence length="148" mass="17194">MTIVELVRYLEDNDNATWSYAGFLTLHRDILLKSPPYLDKWFHLDGRWASRFLYEVKELNPRALALFPATTIATSSLLEIPAIFLEVTSYKHRFDFVYFTKKILANQTHLNVSMDLLGIAGKQNFQKMTSRGCLKTFSETNELQMSYT</sequence>
<keyword evidence="2" id="KW-1185">Reference proteome</keyword>
<reference evidence="1" key="1">
    <citation type="submission" date="2021-06" db="EMBL/GenBank/DDBJ databases">
        <authorList>
            <person name="Kallberg Y."/>
            <person name="Tangrot J."/>
            <person name="Rosling A."/>
        </authorList>
    </citation>
    <scope>NUCLEOTIDE SEQUENCE</scope>
    <source>
        <strain evidence="1">FL130A</strain>
    </source>
</reference>
<protein>
    <submittedName>
        <fullName evidence="1">6122_t:CDS:1</fullName>
    </submittedName>
</protein>
<evidence type="ECO:0000313" key="2">
    <source>
        <dbReference type="Proteomes" id="UP000789508"/>
    </source>
</evidence>
<organism evidence="1 2">
    <name type="scientific">Ambispora leptoticha</name>
    <dbReference type="NCBI Taxonomy" id="144679"/>
    <lineage>
        <taxon>Eukaryota</taxon>
        <taxon>Fungi</taxon>
        <taxon>Fungi incertae sedis</taxon>
        <taxon>Mucoromycota</taxon>
        <taxon>Glomeromycotina</taxon>
        <taxon>Glomeromycetes</taxon>
        <taxon>Archaeosporales</taxon>
        <taxon>Ambisporaceae</taxon>
        <taxon>Ambispora</taxon>
    </lineage>
</organism>
<evidence type="ECO:0000313" key="1">
    <source>
        <dbReference type="EMBL" id="CAG8559271.1"/>
    </source>
</evidence>
<gene>
    <name evidence="1" type="ORF">ALEPTO_LOCUS6270</name>
</gene>
<accession>A0A9N9BAT7</accession>